<keyword evidence="7" id="KW-1133">Transmembrane helix</keyword>
<dbReference type="FunFam" id="3.10.50.40:FF:000006">
    <property type="entry name" value="Peptidyl-prolyl cis-trans isomerase"/>
    <property type="match status" value="1"/>
</dbReference>
<feature type="domain" description="PPIase FKBP-type" evidence="9">
    <location>
        <begin position="42"/>
        <end position="131"/>
    </location>
</feature>
<dbReference type="PANTHER" id="PTHR45779:SF15">
    <property type="entry name" value="FK506-BINDING PROTEIN 3"/>
    <property type="match status" value="1"/>
</dbReference>
<evidence type="ECO:0000256" key="5">
    <source>
        <dbReference type="PROSITE-ProRule" id="PRU00277"/>
    </source>
</evidence>
<comment type="catalytic activity">
    <reaction evidence="1 5">
        <text>[protein]-peptidylproline (omega=180) = [protein]-peptidylproline (omega=0)</text>
        <dbReference type="Rhea" id="RHEA:16237"/>
        <dbReference type="Rhea" id="RHEA-COMP:10747"/>
        <dbReference type="Rhea" id="RHEA-COMP:10748"/>
        <dbReference type="ChEBI" id="CHEBI:83833"/>
        <dbReference type="ChEBI" id="CHEBI:83834"/>
        <dbReference type="EC" id="5.2.1.8"/>
    </reaction>
</comment>
<accession>D3BCH1</accession>
<protein>
    <recommendedName>
        <fullName evidence="2 5">peptidylprolyl isomerase</fullName>
        <ecNumber evidence="2 5">5.2.1.8</ecNumber>
    </recommendedName>
</protein>
<dbReference type="RefSeq" id="XP_020433079.1">
    <property type="nucleotide sequence ID" value="XM_020577059.1"/>
</dbReference>
<evidence type="ECO:0000259" key="9">
    <source>
        <dbReference type="PROSITE" id="PS50059"/>
    </source>
</evidence>
<proteinExistence type="predicted"/>
<name>D3BCH1_HETP5</name>
<dbReference type="GeneID" id="31361679"/>
<dbReference type="GO" id="GO:0005783">
    <property type="term" value="C:endoplasmic reticulum"/>
    <property type="evidence" value="ECO:0007669"/>
    <property type="project" value="TreeGrafter"/>
</dbReference>
<keyword evidence="7" id="KW-0472">Membrane</keyword>
<dbReference type="Pfam" id="PF00254">
    <property type="entry name" value="FKBP_C"/>
    <property type="match status" value="1"/>
</dbReference>
<dbReference type="InParanoid" id="D3BCH1"/>
<evidence type="ECO:0000256" key="3">
    <source>
        <dbReference type="ARBA" id="ARBA00023110"/>
    </source>
</evidence>
<keyword evidence="4 5" id="KW-0413">Isomerase</keyword>
<dbReference type="PANTHER" id="PTHR45779">
    <property type="entry name" value="PEPTIDYLPROLYL ISOMERASE"/>
    <property type="match status" value="1"/>
</dbReference>
<gene>
    <name evidence="10" type="primary">impA</name>
    <name evidence="10" type="ORF">PPL_06196</name>
</gene>
<reference evidence="10 11" key="1">
    <citation type="journal article" date="2011" name="Genome Res.">
        <title>Phylogeny-wide analysis of social amoeba genomes highlights ancient origins for complex intercellular communication.</title>
        <authorList>
            <person name="Heidel A.J."/>
            <person name="Lawal H.M."/>
            <person name="Felder M."/>
            <person name="Schilde C."/>
            <person name="Helps N.R."/>
            <person name="Tunggal B."/>
            <person name="Rivero F."/>
            <person name="John U."/>
            <person name="Schleicher M."/>
            <person name="Eichinger L."/>
            <person name="Platzer M."/>
            <person name="Noegel A.A."/>
            <person name="Schaap P."/>
            <person name="Gloeckner G."/>
        </authorList>
    </citation>
    <scope>NUCLEOTIDE SEQUENCE [LARGE SCALE GENOMIC DNA]</scope>
    <source>
        <strain evidence="11">ATCC 26659 / Pp 5 / PN500</strain>
    </source>
</reference>
<evidence type="ECO:0000256" key="4">
    <source>
        <dbReference type="ARBA" id="ARBA00023235"/>
    </source>
</evidence>
<dbReference type="STRING" id="670386.D3BCH1"/>
<feature type="signal peptide" evidence="8">
    <location>
        <begin position="1"/>
        <end position="19"/>
    </location>
</feature>
<comment type="caution">
    <text evidence="10">The sequence shown here is derived from an EMBL/GenBank/DDBJ whole genome shotgun (WGS) entry which is preliminary data.</text>
</comment>
<feature type="chain" id="PRO_5003041013" description="peptidylprolyl isomerase" evidence="8">
    <location>
        <begin position="20"/>
        <end position="195"/>
    </location>
</feature>
<dbReference type="AlphaFoldDB" id="D3BCH1"/>
<dbReference type="OMA" id="FTIGERK"/>
<dbReference type="Proteomes" id="UP000001396">
    <property type="component" value="Unassembled WGS sequence"/>
</dbReference>
<organism evidence="10 11">
    <name type="scientific">Heterostelium pallidum (strain ATCC 26659 / Pp 5 / PN500)</name>
    <name type="common">Cellular slime mold</name>
    <name type="synonym">Polysphondylium pallidum</name>
    <dbReference type="NCBI Taxonomy" id="670386"/>
    <lineage>
        <taxon>Eukaryota</taxon>
        <taxon>Amoebozoa</taxon>
        <taxon>Evosea</taxon>
        <taxon>Eumycetozoa</taxon>
        <taxon>Dictyostelia</taxon>
        <taxon>Acytosteliales</taxon>
        <taxon>Acytosteliaceae</taxon>
        <taxon>Heterostelium</taxon>
    </lineage>
</organism>
<dbReference type="InterPro" id="IPR046357">
    <property type="entry name" value="PPIase_dom_sf"/>
</dbReference>
<dbReference type="EC" id="5.2.1.8" evidence="2 5"/>
<keyword evidence="3 5" id="KW-0697">Rotamase</keyword>
<evidence type="ECO:0000256" key="6">
    <source>
        <dbReference type="SAM" id="MobiDB-lite"/>
    </source>
</evidence>
<dbReference type="Gene3D" id="3.10.50.40">
    <property type="match status" value="1"/>
</dbReference>
<evidence type="ECO:0000256" key="8">
    <source>
        <dbReference type="SAM" id="SignalP"/>
    </source>
</evidence>
<keyword evidence="7" id="KW-0812">Transmembrane</keyword>
<feature type="compositionally biased region" description="Basic and acidic residues" evidence="6">
    <location>
        <begin position="174"/>
        <end position="195"/>
    </location>
</feature>
<dbReference type="InterPro" id="IPR044609">
    <property type="entry name" value="FKBP2/11"/>
</dbReference>
<keyword evidence="8" id="KW-0732">Signal</keyword>
<dbReference type="EMBL" id="ADBJ01000027">
    <property type="protein sequence ID" value="EFA80961.1"/>
    <property type="molecule type" value="Genomic_DNA"/>
</dbReference>
<dbReference type="PROSITE" id="PS50059">
    <property type="entry name" value="FKBP_PPIASE"/>
    <property type="match status" value="1"/>
</dbReference>
<dbReference type="InterPro" id="IPR001179">
    <property type="entry name" value="PPIase_FKBP_dom"/>
</dbReference>
<feature type="transmembrane region" description="Helical" evidence="7">
    <location>
        <begin position="149"/>
        <end position="166"/>
    </location>
</feature>
<evidence type="ECO:0000256" key="1">
    <source>
        <dbReference type="ARBA" id="ARBA00000971"/>
    </source>
</evidence>
<evidence type="ECO:0000313" key="10">
    <source>
        <dbReference type="EMBL" id="EFA80961.1"/>
    </source>
</evidence>
<dbReference type="GO" id="GO:0003755">
    <property type="term" value="F:peptidyl-prolyl cis-trans isomerase activity"/>
    <property type="evidence" value="ECO:0007669"/>
    <property type="project" value="UniProtKB-KW"/>
</dbReference>
<evidence type="ECO:0000256" key="7">
    <source>
        <dbReference type="SAM" id="Phobius"/>
    </source>
</evidence>
<keyword evidence="11" id="KW-1185">Reference proteome</keyword>
<evidence type="ECO:0000313" key="11">
    <source>
        <dbReference type="Proteomes" id="UP000001396"/>
    </source>
</evidence>
<sequence length="195" mass="21752">MSKLILVLIALLSVSLVFAQDIEIRNSVLGENGCGEKKAAVGDRVSILYVGKLEDGTIFDASERHDNKPFDFIVGEGKVIPGMDRGVVGICEGETREFYIPYQLAYGEGGFQEVIPPKANLVFEVTAVAIEKLSEIPFIYRFIPTPETIGAFLIVGVFVTILRYVMQRFQPNSEIKKPRTKPEKKDKKEKTPKQN</sequence>
<feature type="region of interest" description="Disordered" evidence="6">
    <location>
        <begin position="173"/>
        <end position="195"/>
    </location>
</feature>
<evidence type="ECO:0000256" key="2">
    <source>
        <dbReference type="ARBA" id="ARBA00013194"/>
    </source>
</evidence>
<dbReference type="SUPFAM" id="SSF54534">
    <property type="entry name" value="FKBP-like"/>
    <property type="match status" value="1"/>
</dbReference>